<dbReference type="GO" id="GO:0003700">
    <property type="term" value="F:DNA-binding transcription factor activity"/>
    <property type="evidence" value="ECO:0007669"/>
    <property type="project" value="TreeGrafter"/>
</dbReference>
<dbReference type="InterPro" id="IPR001647">
    <property type="entry name" value="HTH_TetR"/>
</dbReference>
<dbReference type="AlphaFoldDB" id="A0A1C2DZ22"/>
<accession>A0A1C2DZ22</accession>
<dbReference type="Gene3D" id="1.10.357.10">
    <property type="entry name" value="Tetracycline Repressor, domain 2"/>
    <property type="match status" value="1"/>
</dbReference>
<name>A0A1C2DZ22_9HYPH</name>
<feature type="DNA-binding region" description="H-T-H motif" evidence="2">
    <location>
        <begin position="35"/>
        <end position="54"/>
    </location>
</feature>
<dbReference type="EMBL" id="MDEO01000030">
    <property type="protein sequence ID" value="OCX19998.1"/>
    <property type="molecule type" value="Genomic_DNA"/>
</dbReference>
<evidence type="ECO:0000256" key="1">
    <source>
        <dbReference type="ARBA" id="ARBA00023125"/>
    </source>
</evidence>
<dbReference type="PANTHER" id="PTHR30055:SF223">
    <property type="entry name" value="HTH-TYPE TRANSCRIPTIONAL REGULATOR UIDR"/>
    <property type="match status" value="1"/>
</dbReference>
<keyword evidence="1 2" id="KW-0238">DNA-binding</keyword>
<protein>
    <submittedName>
        <fullName evidence="4">TetR family transcriptional regulator</fullName>
    </submittedName>
</protein>
<reference evidence="4 5" key="1">
    <citation type="submission" date="2016-08" db="EMBL/GenBank/DDBJ databases">
        <title>Whole genome sequence of Mesorhizobium sp. strain UASWS1009 isolated from industrial sewage.</title>
        <authorList>
            <person name="Crovadore J."/>
            <person name="Calmin G."/>
            <person name="Chablais R."/>
            <person name="Cochard B."/>
            <person name="Lefort F."/>
        </authorList>
    </citation>
    <scope>NUCLEOTIDE SEQUENCE [LARGE SCALE GENOMIC DNA]</scope>
    <source>
        <strain evidence="4 5">UASWS1009</strain>
    </source>
</reference>
<dbReference type="PANTHER" id="PTHR30055">
    <property type="entry name" value="HTH-TYPE TRANSCRIPTIONAL REGULATOR RUTR"/>
    <property type="match status" value="1"/>
</dbReference>
<feature type="domain" description="HTH tetR-type" evidence="3">
    <location>
        <begin position="12"/>
        <end position="72"/>
    </location>
</feature>
<dbReference type="SUPFAM" id="SSF46689">
    <property type="entry name" value="Homeodomain-like"/>
    <property type="match status" value="1"/>
</dbReference>
<evidence type="ECO:0000256" key="2">
    <source>
        <dbReference type="PROSITE-ProRule" id="PRU00335"/>
    </source>
</evidence>
<proteinExistence type="predicted"/>
<comment type="caution">
    <text evidence="4">The sequence shown here is derived from an EMBL/GenBank/DDBJ whole genome shotgun (WGS) entry which is preliminary data.</text>
</comment>
<dbReference type="PROSITE" id="PS50977">
    <property type="entry name" value="HTH_TETR_2"/>
    <property type="match status" value="1"/>
</dbReference>
<dbReference type="Pfam" id="PF00440">
    <property type="entry name" value="TetR_N"/>
    <property type="match status" value="1"/>
</dbReference>
<dbReference type="Proteomes" id="UP000094412">
    <property type="component" value="Unassembled WGS sequence"/>
</dbReference>
<gene>
    <name evidence="4" type="ORF">QV13_10445</name>
</gene>
<keyword evidence="5" id="KW-1185">Reference proteome</keyword>
<evidence type="ECO:0000313" key="5">
    <source>
        <dbReference type="Proteomes" id="UP000094412"/>
    </source>
</evidence>
<dbReference type="RefSeq" id="WP_036254288.1">
    <property type="nucleotide sequence ID" value="NZ_MDEO01000030.1"/>
</dbReference>
<dbReference type="PRINTS" id="PR00455">
    <property type="entry name" value="HTHTETR"/>
</dbReference>
<sequence length="198" mass="21309">MNEGVTKRLAKADRRLQLLETARAIIADEGTDGLTLGHVAERAGVSKPIAYEHFGTRAGLLVALCDQYNDRQLAAQARVLEAGGDTVEAVSQIFASSYVGCVLDMGPEMGATFAALAATEETAAFRQVLRDGYVERYRKAFVGLIDMAPADADVLYKGLLGAAEALAQDAVAGRVSREEAVRALTRIFAMTLKPYERR</sequence>
<organism evidence="4 5">
    <name type="scientific">Mesorhizobium hungaricum</name>
    <dbReference type="NCBI Taxonomy" id="1566387"/>
    <lineage>
        <taxon>Bacteria</taxon>
        <taxon>Pseudomonadati</taxon>
        <taxon>Pseudomonadota</taxon>
        <taxon>Alphaproteobacteria</taxon>
        <taxon>Hyphomicrobiales</taxon>
        <taxon>Phyllobacteriaceae</taxon>
        <taxon>Mesorhizobium</taxon>
    </lineage>
</organism>
<dbReference type="InterPro" id="IPR009057">
    <property type="entry name" value="Homeodomain-like_sf"/>
</dbReference>
<dbReference type="InterPro" id="IPR050109">
    <property type="entry name" value="HTH-type_TetR-like_transc_reg"/>
</dbReference>
<dbReference type="STRING" id="1566387.QV13_10445"/>
<evidence type="ECO:0000259" key="3">
    <source>
        <dbReference type="PROSITE" id="PS50977"/>
    </source>
</evidence>
<evidence type="ECO:0000313" key="4">
    <source>
        <dbReference type="EMBL" id="OCX19998.1"/>
    </source>
</evidence>
<dbReference type="GO" id="GO:0000976">
    <property type="term" value="F:transcription cis-regulatory region binding"/>
    <property type="evidence" value="ECO:0007669"/>
    <property type="project" value="TreeGrafter"/>
</dbReference>